<dbReference type="EMBL" id="AKBN01001857">
    <property type="protein sequence ID" value="KEZ99780.1"/>
    <property type="molecule type" value="Genomic_DNA"/>
</dbReference>
<comment type="caution">
    <text evidence="1">The sequence shown here is derived from an EMBL/GenBank/DDBJ whole genome shotgun (WGS) entry which is preliminary data.</text>
</comment>
<accession>A0A837B5P4</accession>
<proteinExistence type="predicted"/>
<protein>
    <submittedName>
        <fullName evidence="1">Uncharacterized protein</fullName>
    </submittedName>
</protein>
<sequence>MWVLDLFIQRLSALFVSDNQLAAHDPDNVTVSARGGVVLCEDGGESADEYGPGARARADP</sequence>
<reference evidence="1" key="1">
    <citation type="submission" date="2012-05" db="EMBL/GenBank/DDBJ databases">
        <authorList>
            <person name="Studholme D.J."/>
            <person name="Wasukira A."/>
            <person name="Grant M."/>
        </authorList>
    </citation>
    <scope>NUCLEOTIDE SEQUENCE [LARGE SCALE GENOMIC DNA]</scope>
    <source>
        <strain evidence="1">NCPPB 890</strain>
    </source>
</reference>
<evidence type="ECO:0000313" key="1">
    <source>
        <dbReference type="EMBL" id="KEZ99780.1"/>
    </source>
</evidence>
<name>A0A837B5P4_XANVA</name>
<dbReference type="AlphaFoldDB" id="A0A837B5P4"/>
<gene>
    <name evidence="1" type="ORF">A11K_0126275</name>
</gene>
<organism evidence="1">
    <name type="scientific">Xanthomonas vasicola pv. vasculorum NCPPB 890</name>
    <dbReference type="NCBI Taxonomy" id="1184265"/>
    <lineage>
        <taxon>Bacteria</taxon>
        <taxon>Pseudomonadati</taxon>
        <taxon>Pseudomonadota</taxon>
        <taxon>Gammaproteobacteria</taxon>
        <taxon>Lysobacterales</taxon>
        <taxon>Lysobacteraceae</taxon>
        <taxon>Xanthomonas</taxon>
    </lineage>
</organism>